<feature type="domain" description="Aminotransferase class I/classII large" evidence="5">
    <location>
        <begin position="73"/>
        <end position="416"/>
    </location>
</feature>
<dbReference type="PANTHER" id="PTHR42790:SF19">
    <property type="entry name" value="KYNURENINE_ALPHA-AMINOADIPATE AMINOTRANSFERASE, MITOCHONDRIAL"/>
    <property type="match status" value="1"/>
</dbReference>
<keyword evidence="7" id="KW-1185">Reference proteome</keyword>
<dbReference type="InterPro" id="IPR004839">
    <property type="entry name" value="Aminotransferase_I/II_large"/>
</dbReference>
<dbReference type="EMBL" id="BMNB01000015">
    <property type="protein sequence ID" value="GGM47369.1"/>
    <property type="molecule type" value="Genomic_DNA"/>
</dbReference>
<dbReference type="InterPro" id="IPR015422">
    <property type="entry name" value="PyrdxlP-dep_Trfase_small"/>
</dbReference>
<evidence type="ECO:0000256" key="3">
    <source>
        <dbReference type="ARBA" id="ARBA00022679"/>
    </source>
</evidence>
<organism evidence="6 7">
    <name type="scientific">Micromonospora sonchi</name>
    <dbReference type="NCBI Taxonomy" id="1763543"/>
    <lineage>
        <taxon>Bacteria</taxon>
        <taxon>Bacillati</taxon>
        <taxon>Actinomycetota</taxon>
        <taxon>Actinomycetes</taxon>
        <taxon>Micromonosporales</taxon>
        <taxon>Micromonosporaceae</taxon>
        <taxon>Micromonospora</taxon>
    </lineage>
</organism>
<reference evidence="6" key="1">
    <citation type="journal article" date="2014" name="Int. J. Syst. Evol. Microbiol.">
        <title>Complete genome sequence of Corynebacterium casei LMG S-19264T (=DSM 44701T), isolated from a smear-ripened cheese.</title>
        <authorList>
            <consortium name="US DOE Joint Genome Institute (JGI-PGF)"/>
            <person name="Walter F."/>
            <person name="Albersmeier A."/>
            <person name="Kalinowski J."/>
            <person name="Ruckert C."/>
        </authorList>
    </citation>
    <scope>NUCLEOTIDE SEQUENCE</scope>
    <source>
        <strain evidence="6">CGMCC 4.7312</strain>
    </source>
</reference>
<dbReference type="CDD" id="cd00609">
    <property type="entry name" value="AAT_like"/>
    <property type="match status" value="1"/>
</dbReference>
<dbReference type="InterPro" id="IPR015424">
    <property type="entry name" value="PyrdxlP-dep_Trfase"/>
</dbReference>
<dbReference type="Pfam" id="PF00155">
    <property type="entry name" value="Aminotran_1_2"/>
    <property type="match status" value="1"/>
</dbReference>
<protein>
    <submittedName>
        <fullName evidence="6">GntR family transcriptional regulator</fullName>
    </submittedName>
</protein>
<dbReference type="GO" id="GO:0008483">
    <property type="term" value="F:transaminase activity"/>
    <property type="evidence" value="ECO:0007669"/>
    <property type="project" value="UniProtKB-KW"/>
</dbReference>
<keyword evidence="3" id="KW-0808">Transferase</keyword>
<accession>A0A917X0C4</accession>
<dbReference type="SUPFAM" id="SSF53383">
    <property type="entry name" value="PLP-dependent transferases"/>
    <property type="match status" value="1"/>
</dbReference>
<evidence type="ECO:0000313" key="7">
    <source>
        <dbReference type="Proteomes" id="UP000608890"/>
    </source>
</evidence>
<keyword evidence="2" id="KW-0032">Aminotransferase</keyword>
<evidence type="ECO:0000259" key="5">
    <source>
        <dbReference type="Pfam" id="PF00155"/>
    </source>
</evidence>
<reference evidence="6" key="2">
    <citation type="submission" date="2020-09" db="EMBL/GenBank/DDBJ databases">
        <authorList>
            <person name="Sun Q."/>
            <person name="Zhou Y."/>
        </authorList>
    </citation>
    <scope>NUCLEOTIDE SEQUENCE</scope>
    <source>
        <strain evidence="6">CGMCC 4.7312</strain>
    </source>
</reference>
<dbReference type="AlphaFoldDB" id="A0A917X0C4"/>
<sequence>MIELDPASLHPALTDPALTAMNFLNEVASCYPDAVSFAPGRPFEEFWDVAQIPRYLERFCEHLRKDRGMDEAAVVRTLHQYGRTKGVIADIVARHLGADEGITAAPDAVVVTVGCQEAMVLVLRALRATDRDVVLAVDPTYVGLTGAARLVDMPVLPVASGAEGVDREDLARCVAEARAAGLRPRALYVMPDFANPTGLSMPEEGRRALLETAEREDILLLEDNPYGLFCGAAERPPTLKALDTTGRVVYLGSFAKTVLPGARVGYVVADQRVRGSAGIFADELAKIKSMITVNTSPISQAIVAGRLLENDGSLDLANTAERHQYQRNLSQLIDGLGRRLGSVPGVSWNQPRGGFFVVVTVPVAVGDAELEYSGRAHGVLWTPMRHFYGGAGGEHQLRLSCSSLDGDRIEQGLDRLAAFLIEAITSAGGICER</sequence>
<evidence type="ECO:0000256" key="2">
    <source>
        <dbReference type="ARBA" id="ARBA00022576"/>
    </source>
</evidence>
<dbReference type="Proteomes" id="UP000608890">
    <property type="component" value="Unassembled WGS sequence"/>
</dbReference>
<comment type="cofactor">
    <cofactor evidence="1">
        <name>pyridoxal 5'-phosphate</name>
        <dbReference type="ChEBI" id="CHEBI:597326"/>
    </cofactor>
</comment>
<gene>
    <name evidence="6" type="primary">avtA</name>
    <name evidence="6" type="ORF">GCM10011608_35160</name>
</gene>
<evidence type="ECO:0000256" key="1">
    <source>
        <dbReference type="ARBA" id="ARBA00001933"/>
    </source>
</evidence>
<evidence type="ECO:0000256" key="4">
    <source>
        <dbReference type="ARBA" id="ARBA00022898"/>
    </source>
</evidence>
<comment type="caution">
    <text evidence="6">The sequence shown here is derived from an EMBL/GenBank/DDBJ whole genome shotgun (WGS) entry which is preliminary data.</text>
</comment>
<dbReference type="Gene3D" id="3.90.1150.10">
    <property type="entry name" value="Aspartate Aminotransferase, domain 1"/>
    <property type="match status" value="1"/>
</dbReference>
<proteinExistence type="predicted"/>
<dbReference type="InterPro" id="IPR015421">
    <property type="entry name" value="PyrdxlP-dep_Trfase_major"/>
</dbReference>
<dbReference type="GO" id="GO:0030170">
    <property type="term" value="F:pyridoxal phosphate binding"/>
    <property type="evidence" value="ECO:0007669"/>
    <property type="project" value="InterPro"/>
</dbReference>
<name>A0A917X0C4_9ACTN</name>
<dbReference type="Gene3D" id="3.40.640.10">
    <property type="entry name" value="Type I PLP-dependent aspartate aminotransferase-like (Major domain)"/>
    <property type="match status" value="1"/>
</dbReference>
<evidence type="ECO:0000313" key="6">
    <source>
        <dbReference type="EMBL" id="GGM47369.1"/>
    </source>
</evidence>
<keyword evidence="4" id="KW-0663">Pyridoxal phosphate</keyword>
<dbReference type="InterPro" id="IPR050859">
    <property type="entry name" value="Class-I_PLP-dep_aminotransf"/>
</dbReference>
<dbReference type="PANTHER" id="PTHR42790">
    <property type="entry name" value="AMINOTRANSFERASE"/>
    <property type="match status" value="1"/>
</dbReference>
<dbReference type="GO" id="GO:1901605">
    <property type="term" value="P:alpha-amino acid metabolic process"/>
    <property type="evidence" value="ECO:0007669"/>
    <property type="project" value="TreeGrafter"/>
</dbReference>